<evidence type="ECO:0000256" key="6">
    <source>
        <dbReference type="ARBA" id="ARBA00023012"/>
    </source>
</evidence>
<comment type="caution">
    <text evidence="7">The sequence shown here is derived from an EMBL/GenBank/DDBJ whole genome shotgun (WGS) entry which is preliminary data.</text>
</comment>
<dbReference type="AlphaFoldDB" id="A0A7X5F496"/>
<keyword evidence="5" id="KW-0418">Kinase</keyword>
<dbReference type="Pfam" id="PF00512">
    <property type="entry name" value="HisKA"/>
    <property type="match status" value="1"/>
</dbReference>
<evidence type="ECO:0000256" key="5">
    <source>
        <dbReference type="ARBA" id="ARBA00022777"/>
    </source>
</evidence>
<accession>A0A7X5F496</accession>
<dbReference type="CDD" id="cd00075">
    <property type="entry name" value="HATPase"/>
    <property type="match status" value="1"/>
</dbReference>
<dbReference type="EC" id="2.7.13.3" evidence="2"/>
<keyword evidence="6" id="KW-0902">Two-component regulatory system</keyword>
<dbReference type="PROSITE" id="PS50109">
    <property type="entry name" value="HIS_KIN"/>
    <property type="match status" value="1"/>
</dbReference>
<evidence type="ECO:0000256" key="1">
    <source>
        <dbReference type="ARBA" id="ARBA00000085"/>
    </source>
</evidence>
<organism evidence="7 8">
    <name type="scientific">Pannonibacter tanglangensis</name>
    <dbReference type="NCBI Taxonomy" id="2750084"/>
    <lineage>
        <taxon>Bacteria</taxon>
        <taxon>Pseudomonadati</taxon>
        <taxon>Pseudomonadota</taxon>
        <taxon>Alphaproteobacteria</taxon>
        <taxon>Hyphomicrobiales</taxon>
        <taxon>Stappiaceae</taxon>
        <taxon>Pannonibacter</taxon>
    </lineage>
</organism>
<dbReference type="InterPro" id="IPR005467">
    <property type="entry name" value="His_kinase_dom"/>
</dbReference>
<dbReference type="EMBL" id="JAABLQ010000001">
    <property type="protein sequence ID" value="NBN79493.1"/>
    <property type="molecule type" value="Genomic_DNA"/>
</dbReference>
<dbReference type="Gene3D" id="3.30.450.20">
    <property type="entry name" value="PAS domain"/>
    <property type="match status" value="2"/>
</dbReference>
<evidence type="ECO:0000256" key="3">
    <source>
        <dbReference type="ARBA" id="ARBA00022553"/>
    </source>
</evidence>
<dbReference type="SMART" id="SM00387">
    <property type="entry name" value="HATPase_c"/>
    <property type="match status" value="1"/>
</dbReference>
<evidence type="ECO:0000256" key="2">
    <source>
        <dbReference type="ARBA" id="ARBA00012438"/>
    </source>
</evidence>
<gene>
    <name evidence="7" type="ORF">GWI72_14550</name>
</gene>
<dbReference type="CDD" id="cd00082">
    <property type="entry name" value="HisKA"/>
    <property type="match status" value="1"/>
</dbReference>
<dbReference type="GO" id="GO:0000155">
    <property type="term" value="F:phosphorelay sensor kinase activity"/>
    <property type="evidence" value="ECO:0007669"/>
    <property type="project" value="InterPro"/>
</dbReference>
<dbReference type="PANTHER" id="PTHR43711">
    <property type="entry name" value="TWO-COMPONENT HISTIDINE KINASE"/>
    <property type="match status" value="1"/>
</dbReference>
<dbReference type="InterPro" id="IPR050736">
    <property type="entry name" value="Sensor_HK_Regulatory"/>
</dbReference>
<dbReference type="Gene3D" id="3.30.565.10">
    <property type="entry name" value="Histidine kinase-like ATPase, C-terminal domain"/>
    <property type="match status" value="1"/>
</dbReference>
<comment type="catalytic activity">
    <reaction evidence="1">
        <text>ATP + protein L-histidine = ADP + protein N-phospho-L-histidine.</text>
        <dbReference type="EC" id="2.7.13.3"/>
    </reaction>
</comment>
<dbReference type="Pfam" id="PF12860">
    <property type="entry name" value="PAS_7"/>
    <property type="match status" value="2"/>
</dbReference>
<evidence type="ECO:0000313" key="8">
    <source>
        <dbReference type="Proteomes" id="UP000586722"/>
    </source>
</evidence>
<dbReference type="SMART" id="SM00388">
    <property type="entry name" value="HisKA"/>
    <property type="match status" value="1"/>
</dbReference>
<keyword evidence="8" id="KW-1185">Reference proteome</keyword>
<dbReference type="Gene3D" id="1.10.287.130">
    <property type="match status" value="1"/>
</dbReference>
<dbReference type="SUPFAM" id="SSF55874">
    <property type="entry name" value="ATPase domain of HSP90 chaperone/DNA topoisomerase II/histidine kinase"/>
    <property type="match status" value="1"/>
</dbReference>
<dbReference type="FunFam" id="3.30.565.10:FF:000006">
    <property type="entry name" value="Sensor histidine kinase WalK"/>
    <property type="match status" value="1"/>
</dbReference>
<sequence length="845" mass="91950">MPAVGVSRLRFGAGRRGRILKTISLSGVSVLAVLVRAGDALAASEVSSVEPAHMVWLAALGGVFAFAITASLAYVRNRRISAERIEAMSAETRDLRLYVDRLESMLNTDEQRIIAWTDAGDAQGSRVGARPGARVGVWGVIPESSGVPRAPAQLLAFGSWLEPKSAERLEDHLLRLRASGEAFSLTLETRQQTFVEAVGRTAGASAVLRLSDLTGDRQQQAELGARNTRLAGELATLRALLDAMPAPAWQSDGDGHLTWANAAYAHAVDATDPASAVRGNIDFLDAAAREAIRRDRQPDGTFAARMPIVAAGERRIFEVTDARSLHGSAALAIDVTELDRIRKELRRTEEFHGRTLDQLATAVAIYGADRKLQFYNAAFRALWDLDPAFLDGNPEDGTVLDTLRAGRKLPEQADYRGWRTKMLESYQSLAAREFWWHLPDGRTLRVIANPHPQGGVTYIYENVTERLDLESRYNALIRVQGETLDNLSEAVAVFGSDGRLRLWNPAFGRIWGLADAQLDALPHVNDVVETCAATEDEADAWRQLAGSVTGLMDSRTHLAGRMERRDGMVLDYATVPLPDGGTLVTFVNVTDSVNVERALVEKNEALQQADELKNAFIQHVSYELRSPLTNIIGFAQLLSDPKFGELSDKQSEYADYILSSSSALLAIINDILDLATIDAGIMELDLSEVDVAHTVSAAVEGLKDRLAEANITLRTHVPGDIGTMLADERRLRQVLFNLIANAVRYSDDGGVVDVTCGRREGNIVFTVKDRGCGIPQDMIEAVFNRFVGHDSGARRRGAGLGLSIVKSFVELHGGEVEIESREGAGTTVTCTFPARPEASGRVAAE</sequence>
<dbReference type="InterPro" id="IPR000014">
    <property type="entry name" value="PAS"/>
</dbReference>
<dbReference type="SUPFAM" id="SSF55785">
    <property type="entry name" value="PYP-like sensor domain (PAS domain)"/>
    <property type="match status" value="3"/>
</dbReference>
<dbReference type="InterPro" id="IPR036097">
    <property type="entry name" value="HisK_dim/P_sf"/>
</dbReference>
<evidence type="ECO:0000313" key="7">
    <source>
        <dbReference type="EMBL" id="NBN79493.1"/>
    </source>
</evidence>
<protein>
    <recommendedName>
        <fullName evidence="2">histidine kinase</fullName>
        <ecNumber evidence="2">2.7.13.3</ecNumber>
    </recommendedName>
</protein>
<dbReference type="InterPro" id="IPR004358">
    <property type="entry name" value="Sig_transdc_His_kin-like_C"/>
</dbReference>
<dbReference type="Proteomes" id="UP000586722">
    <property type="component" value="Unassembled WGS sequence"/>
</dbReference>
<proteinExistence type="predicted"/>
<keyword evidence="4" id="KW-0808">Transferase</keyword>
<dbReference type="Pfam" id="PF02518">
    <property type="entry name" value="HATPase_c"/>
    <property type="match status" value="1"/>
</dbReference>
<reference evidence="8" key="1">
    <citation type="submission" date="2020-01" db="EMBL/GenBank/DDBJ databases">
        <authorList>
            <person name="Fang Y."/>
            <person name="Sun R."/>
            <person name="Nie L."/>
            <person name="He J."/>
            <person name="Hao L."/>
            <person name="Wang L."/>
            <person name="Su S."/>
            <person name="Lv E."/>
            <person name="Zhang Z."/>
            <person name="Xie R."/>
            <person name="Liu H."/>
        </authorList>
    </citation>
    <scope>NUCLEOTIDE SEQUENCE [LARGE SCALE GENOMIC DNA]</scope>
    <source>
        <strain evidence="8">XCT-53</strain>
    </source>
</reference>
<dbReference type="PRINTS" id="PR00344">
    <property type="entry name" value="BCTRLSENSOR"/>
</dbReference>
<dbReference type="InterPro" id="IPR035965">
    <property type="entry name" value="PAS-like_dom_sf"/>
</dbReference>
<name>A0A7X5F496_9HYPH</name>
<dbReference type="PANTHER" id="PTHR43711:SF31">
    <property type="entry name" value="HISTIDINE KINASE"/>
    <property type="match status" value="1"/>
</dbReference>
<dbReference type="InterPro" id="IPR003661">
    <property type="entry name" value="HisK_dim/P_dom"/>
</dbReference>
<dbReference type="SMART" id="SM00091">
    <property type="entry name" value="PAS"/>
    <property type="match status" value="3"/>
</dbReference>
<evidence type="ECO:0000256" key="4">
    <source>
        <dbReference type="ARBA" id="ARBA00022679"/>
    </source>
</evidence>
<dbReference type="InterPro" id="IPR036890">
    <property type="entry name" value="HATPase_C_sf"/>
</dbReference>
<dbReference type="InterPro" id="IPR003594">
    <property type="entry name" value="HATPase_dom"/>
</dbReference>
<keyword evidence="3" id="KW-0597">Phosphoprotein</keyword>
<dbReference type="SUPFAM" id="SSF47384">
    <property type="entry name" value="Homodimeric domain of signal transducing histidine kinase"/>
    <property type="match status" value="1"/>
</dbReference>